<evidence type="ECO:0000256" key="2">
    <source>
        <dbReference type="ARBA" id="ARBA00022525"/>
    </source>
</evidence>
<feature type="signal peptide" evidence="3">
    <location>
        <begin position="1"/>
        <end position="18"/>
    </location>
</feature>
<keyword evidence="2" id="KW-0964">Secreted</keyword>
<keyword evidence="5" id="KW-1185">Reference proteome</keyword>
<sequence length="341" mass="38830">MFLFIFLVASELYQNCLGHESIKEEVLIDHNEHRRNWLVPELIVSDSLSEDCEAYAKHLVTLKIPDQKLYKIQEKSFVDQLALPLSDPLNPSYTENICEFVNNNCVKYWSTQGARCYGMSKKRRNKHEQSLADKFSAITWKSSSSIGIGWAPKNPANKNGRKILVVRYSPPGNIPGEYDQNLENPDFLDYYTLSAVNDEEMMEVPKTSGGSRDGPLGNQIDITLLVLIFEFRNRPNPDLEGRATSDPWSQIGSPEFHNGVHSSPRTSQVWRPTWNPTPIWRRQEASFKPTFLVEILSNLLGSNLFRETVFACIPNEAVRLKENAENSAKSMPNELLVLVLN</sequence>
<comment type="subcellular location">
    <subcellularLocation>
        <location evidence="1">Secreted</location>
    </subcellularLocation>
</comment>
<dbReference type="Proteomes" id="UP001652680">
    <property type="component" value="Unassembled WGS sequence"/>
</dbReference>
<dbReference type="RefSeq" id="XP_016974886.2">
    <property type="nucleotide sequence ID" value="XM_017119397.2"/>
</dbReference>
<dbReference type="InterPro" id="IPR035940">
    <property type="entry name" value="CAP_sf"/>
</dbReference>
<dbReference type="SUPFAM" id="SSF55797">
    <property type="entry name" value="PR-1-like"/>
    <property type="match status" value="1"/>
</dbReference>
<feature type="chain" id="PRO_5046136218" description="Golgi-associated plant pathogenesis-related protein 1" evidence="3">
    <location>
        <begin position="19"/>
        <end position="341"/>
    </location>
</feature>
<reference evidence="4" key="2">
    <citation type="submission" date="2025-05" db="UniProtKB">
        <authorList>
            <consortium name="EnsemblMetazoa"/>
        </authorList>
    </citation>
    <scope>IDENTIFICATION</scope>
</reference>
<dbReference type="EnsemblMetazoa" id="XM_017119397.2">
    <property type="protein sequence ID" value="XP_016974886.2"/>
    <property type="gene ID" value="LOC108041465"/>
</dbReference>
<proteinExistence type="predicted"/>
<evidence type="ECO:0000256" key="1">
    <source>
        <dbReference type="ARBA" id="ARBA00004613"/>
    </source>
</evidence>
<reference evidence="5" key="1">
    <citation type="journal article" date="2021" name="Elife">
        <title>Highly contiguous assemblies of 101 drosophilid genomes.</title>
        <authorList>
            <person name="Kim B.Y."/>
            <person name="Wang J.R."/>
            <person name="Miller D.E."/>
            <person name="Barmina O."/>
            <person name="Delaney E."/>
            <person name="Thompson A."/>
            <person name="Comeault A.A."/>
            <person name="Peede D."/>
            <person name="D'Agostino E.R."/>
            <person name="Pelaez J."/>
            <person name="Aguilar J.M."/>
            <person name="Haji D."/>
            <person name="Matsunaga T."/>
            <person name="Armstrong E.E."/>
            <person name="Zych M."/>
            <person name="Ogawa Y."/>
            <person name="Stamenkovic-Radak M."/>
            <person name="Jelic M."/>
            <person name="Veselinovic M.S."/>
            <person name="Tanaskovic M."/>
            <person name="Eric P."/>
            <person name="Gao J.J."/>
            <person name="Katoh T.K."/>
            <person name="Toda M.J."/>
            <person name="Watabe H."/>
            <person name="Watada M."/>
            <person name="Davis J.S."/>
            <person name="Moyle L.C."/>
            <person name="Manoli G."/>
            <person name="Bertolini E."/>
            <person name="Kostal V."/>
            <person name="Hawley R.S."/>
            <person name="Takahashi A."/>
            <person name="Jones C.D."/>
            <person name="Price D.K."/>
            <person name="Whiteman N."/>
            <person name="Kopp A."/>
            <person name="Matute D.R."/>
            <person name="Petrov D.A."/>
        </authorList>
    </citation>
    <scope>NUCLEOTIDE SEQUENCE [LARGE SCALE GENOMIC DNA]</scope>
</reference>
<accession>A0ABM5H5K4</accession>
<protein>
    <recommendedName>
        <fullName evidence="6">Golgi-associated plant pathogenesis-related protein 1</fullName>
    </recommendedName>
</protein>
<evidence type="ECO:0008006" key="6">
    <source>
        <dbReference type="Google" id="ProtNLM"/>
    </source>
</evidence>
<evidence type="ECO:0000256" key="3">
    <source>
        <dbReference type="SAM" id="SignalP"/>
    </source>
</evidence>
<evidence type="ECO:0000313" key="5">
    <source>
        <dbReference type="Proteomes" id="UP001652680"/>
    </source>
</evidence>
<name>A0ABM5H5K4_DRORH</name>
<dbReference type="Gene3D" id="3.40.33.10">
    <property type="entry name" value="CAP"/>
    <property type="match status" value="1"/>
</dbReference>
<evidence type="ECO:0000313" key="4">
    <source>
        <dbReference type="EnsemblMetazoa" id="XP_016974886.2"/>
    </source>
</evidence>
<dbReference type="GeneID" id="108041465"/>
<organism evidence="4 5">
    <name type="scientific">Drosophila rhopaloa</name>
    <name type="common">Fruit fly</name>
    <dbReference type="NCBI Taxonomy" id="1041015"/>
    <lineage>
        <taxon>Eukaryota</taxon>
        <taxon>Metazoa</taxon>
        <taxon>Ecdysozoa</taxon>
        <taxon>Arthropoda</taxon>
        <taxon>Hexapoda</taxon>
        <taxon>Insecta</taxon>
        <taxon>Pterygota</taxon>
        <taxon>Neoptera</taxon>
        <taxon>Endopterygota</taxon>
        <taxon>Diptera</taxon>
        <taxon>Brachycera</taxon>
        <taxon>Muscomorpha</taxon>
        <taxon>Ephydroidea</taxon>
        <taxon>Drosophilidae</taxon>
        <taxon>Drosophila</taxon>
        <taxon>Sophophora</taxon>
    </lineage>
</organism>
<keyword evidence="3" id="KW-0732">Signal</keyword>